<dbReference type="PANTHER" id="PTHR12383">
    <property type="entry name" value="PROTEASE FAMILY S26 MITOCHONDRIAL INNER MEMBRANE PROTEASE-RELATED"/>
    <property type="match status" value="1"/>
</dbReference>
<keyword evidence="3" id="KW-0378">Hydrolase</keyword>
<evidence type="ECO:0000256" key="1">
    <source>
        <dbReference type="ARBA" id="ARBA00004273"/>
    </source>
</evidence>
<accession>A0A6G1C2M1</accession>
<evidence type="ECO:0000256" key="6">
    <source>
        <dbReference type="ARBA" id="ARBA00038445"/>
    </source>
</evidence>
<comment type="subunit">
    <text evidence="8">Heterodimer of 2 subunits, IMP1A/B and IMP12.</text>
</comment>
<reference evidence="11 12" key="1">
    <citation type="submission" date="2019-11" db="EMBL/GenBank/DDBJ databases">
        <title>Whole genome sequence of Oryza granulata.</title>
        <authorList>
            <person name="Li W."/>
        </authorList>
    </citation>
    <scope>NUCLEOTIDE SEQUENCE [LARGE SCALE GENOMIC DNA]</scope>
    <source>
        <strain evidence="12">cv. Menghai</strain>
        <tissue evidence="11">Leaf</tissue>
    </source>
</reference>
<dbReference type="SUPFAM" id="SSF51306">
    <property type="entry name" value="LexA/Signal peptidase"/>
    <property type="match status" value="1"/>
</dbReference>
<dbReference type="CDD" id="cd06530">
    <property type="entry name" value="S26_SPase_I"/>
    <property type="match status" value="1"/>
</dbReference>
<dbReference type="OrthoDB" id="308440at2759"/>
<protein>
    <recommendedName>
        <fullName evidence="10">Peptidase S26 domain-containing protein</fullName>
    </recommendedName>
</protein>
<name>A0A6G1C2M1_9ORYZ</name>
<dbReference type="GO" id="GO:0004252">
    <property type="term" value="F:serine-type endopeptidase activity"/>
    <property type="evidence" value="ECO:0007669"/>
    <property type="project" value="InterPro"/>
</dbReference>
<feature type="active site" evidence="9">
    <location>
        <position position="51"/>
    </location>
</feature>
<dbReference type="AlphaFoldDB" id="A0A6G1C2M1"/>
<evidence type="ECO:0000256" key="8">
    <source>
        <dbReference type="ARBA" id="ARBA00064368"/>
    </source>
</evidence>
<evidence type="ECO:0000256" key="9">
    <source>
        <dbReference type="PIRSR" id="PIRSR600223-1"/>
    </source>
</evidence>
<organism evidence="11 12">
    <name type="scientific">Oryza meyeriana var. granulata</name>
    <dbReference type="NCBI Taxonomy" id="110450"/>
    <lineage>
        <taxon>Eukaryota</taxon>
        <taxon>Viridiplantae</taxon>
        <taxon>Streptophyta</taxon>
        <taxon>Embryophyta</taxon>
        <taxon>Tracheophyta</taxon>
        <taxon>Spermatophyta</taxon>
        <taxon>Magnoliopsida</taxon>
        <taxon>Liliopsida</taxon>
        <taxon>Poales</taxon>
        <taxon>Poaceae</taxon>
        <taxon>BOP clade</taxon>
        <taxon>Oryzoideae</taxon>
        <taxon>Oryzeae</taxon>
        <taxon>Oryzinae</taxon>
        <taxon>Oryza</taxon>
        <taxon>Oryza meyeriana</taxon>
    </lineage>
</organism>
<dbReference type="InterPro" id="IPR036286">
    <property type="entry name" value="LexA/Signal_pep-like_sf"/>
</dbReference>
<evidence type="ECO:0000313" key="12">
    <source>
        <dbReference type="Proteomes" id="UP000479710"/>
    </source>
</evidence>
<comment type="subcellular location">
    <subcellularLocation>
        <location evidence="1">Mitochondrion inner membrane</location>
    </subcellularLocation>
</comment>
<sequence length="172" mass="18517">MSGFARRLAGIPWREIVGDAFSRVFLVAQAFCAVHVVNTHVCSFALLRGASMLPAVNLAGDVVAVDRVSARLGRVAPGDVVLLISPEDPRKAVVKRVIGMEGDAVTYLVDPGNSDASKTVVVPQGHVWVQGDNIYDSRDSRQFGPVPYGLITGSIFCRVWPLKNFGPIDSKE</sequence>
<dbReference type="Pfam" id="PF10502">
    <property type="entry name" value="Peptidase_S26"/>
    <property type="match status" value="2"/>
</dbReference>
<evidence type="ECO:0000256" key="5">
    <source>
        <dbReference type="ARBA" id="ARBA00023136"/>
    </source>
</evidence>
<feature type="domain" description="Peptidase S26" evidence="10">
    <location>
        <begin position="117"/>
        <end position="160"/>
    </location>
</feature>
<keyword evidence="5" id="KW-0472">Membrane</keyword>
<evidence type="ECO:0000313" key="11">
    <source>
        <dbReference type="EMBL" id="KAF0894905.1"/>
    </source>
</evidence>
<feature type="domain" description="Peptidase S26" evidence="10">
    <location>
        <begin position="25"/>
        <end position="107"/>
    </location>
</feature>
<comment type="function">
    <text evidence="7">Catalyzes the removal of transit peptides required for the targeting of proteins from the mitochondrial matrix, across the inner membrane, into the inter-membrane space.</text>
</comment>
<dbReference type="PRINTS" id="PR00727">
    <property type="entry name" value="LEADERPTASE"/>
</dbReference>
<evidence type="ECO:0000256" key="4">
    <source>
        <dbReference type="ARBA" id="ARBA00023128"/>
    </source>
</evidence>
<evidence type="ECO:0000256" key="3">
    <source>
        <dbReference type="ARBA" id="ARBA00022801"/>
    </source>
</evidence>
<dbReference type="Gene3D" id="2.10.109.10">
    <property type="entry name" value="Umud Fragment, subunit A"/>
    <property type="match status" value="1"/>
</dbReference>
<dbReference type="PANTHER" id="PTHR12383:SF16">
    <property type="entry name" value="MITOCHONDRIAL INNER MEMBRANE PROTEASE SUBUNIT 1"/>
    <property type="match status" value="1"/>
</dbReference>
<dbReference type="InterPro" id="IPR052064">
    <property type="entry name" value="Mito_IMP1_subunit"/>
</dbReference>
<keyword evidence="4" id="KW-0496">Mitochondrion</keyword>
<dbReference type="GO" id="GO:0006627">
    <property type="term" value="P:protein processing involved in protein targeting to mitochondrion"/>
    <property type="evidence" value="ECO:0007669"/>
    <property type="project" value="TreeGrafter"/>
</dbReference>
<dbReference type="FunFam" id="2.10.109.10:FF:000014">
    <property type="entry name" value="Inner membrane protease subunit 1"/>
    <property type="match status" value="1"/>
</dbReference>
<evidence type="ECO:0000259" key="10">
    <source>
        <dbReference type="Pfam" id="PF10502"/>
    </source>
</evidence>
<comment type="caution">
    <text evidence="11">The sequence shown here is derived from an EMBL/GenBank/DDBJ whole genome shotgun (WGS) entry which is preliminary data.</text>
</comment>
<dbReference type="Proteomes" id="UP000479710">
    <property type="component" value="Unassembled WGS sequence"/>
</dbReference>
<gene>
    <name evidence="11" type="ORF">E2562_004906</name>
</gene>
<keyword evidence="2" id="KW-0999">Mitochondrion inner membrane</keyword>
<dbReference type="EMBL" id="SPHZ02000010">
    <property type="protein sequence ID" value="KAF0894905.1"/>
    <property type="molecule type" value="Genomic_DNA"/>
</dbReference>
<evidence type="ECO:0000256" key="2">
    <source>
        <dbReference type="ARBA" id="ARBA00022792"/>
    </source>
</evidence>
<dbReference type="InterPro" id="IPR019533">
    <property type="entry name" value="Peptidase_S26"/>
</dbReference>
<feature type="active site" evidence="9">
    <location>
        <position position="95"/>
    </location>
</feature>
<comment type="similarity">
    <text evidence="6">Belongs to the peptidase S26 family. IMP1 subfamily.</text>
</comment>
<proteinExistence type="inferred from homology"/>
<evidence type="ECO:0000256" key="7">
    <source>
        <dbReference type="ARBA" id="ARBA00054895"/>
    </source>
</evidence>
<dbReference type="GO" id="GO:0042720">
    <property type="term" value="C:mitochondrial inner membrane peptidase complex"/>
    <property type="evidence" value="ECO:0007669"/>
    <property type="project" value="TreeGrafter"/>
</dbReference>
<dbReference type="InterPro" id="IPR000223">
    <property type="entry name" value="Pept_S26A_signal_pept_1"/>
</dbReference>
<keyword evidence="12" id="KW-1185">Reference proteome</keyword>
<dbReference type="GO" id="GO:0006465">
    <property type="term" value="P:signal peptide processing"/>
    <property type="evidence" value="ECO:0007669"/>
    <property type="project" value="InterPro"/>
</dbReference>